<comment type="caution">
    <text evidence="2">The sequence shown here is derived from an EMBL/GenBank/DDBJ whole genome shotgun (WGS) entry which is preliminary data.</text>
</comment>
<gene>
    <name evidence="2" type="ORF">DXA22_09435</name>
</gene>
<sequence>MGKKRVSRSEYDRRLARRRATGRPRQTRAVRHDIQSSALTVAQLASDVREEIDILKAEIDAGQRTLEEKERFLANLLSAAGVQRASENGMRAHRTIRYDEVIPWLHATLRTEGNRAFAVEVYRRAEDRGWSKWAVRRAATQSGVGYLRGWNRTQRAILYLTDVNEYEGEDLERISQGVTPETLAREWGVR</sequence>
<feature type="compositionally biased region" description="Basic residues" evidence="1">
    <location>
        <begin position="15"/>
        <end position="29"/>
    </location>
</feature>
<feature type="region of interest" description="Disordered" evidence="1">
    <location>
        <begin position="1"/>
        <end position="31"/>
    </location>
</feature>
<organism evidence="2 3">
    <name type="scientific">Bifidobacterium pseudocatenulatum</name>
    <dbReference type="NCBI Taxonomy" id="28026"/>
    <lineage>
        <taxon>Bacteria</taxon>
        <taxon>Bacillati</taxon>
        <taxon>Actinomycetota</taxon>
        <taxon>Actinomycetes</taxon>
        <taxon>Bifidobacteriales</taxon>
        <taxon>Bifidobacteriaceae</taxon>
        <taxon>Bifidobacterium</taxon>
    </lineage>
</organism>
<reference evidence="2 3" key="1">
    <citation type="submission" date="2018-08" db="EMBL/GenBank/DDBJ databases">
        <title>A genome reference for cultivated species of the human gut microbiota.</title>
        <authorList>
            <person name="Zou Y."/>
            <person name="Xue W."/>
            <person name="Luo G."/>
        </authorList>
    </citation>
    <scope>NUCLEOTIDE SEQUENCE [LARGE SCALE GENOMIC DNA]</scope>
    <source>
        <strain evidence="2 3">CF01-1</strain>
    </source>
</reference>
<dbReference type="Proteomes" id="UP000284163">
    <property type="component" value="Unassembled WGS sequence"/>
</dbReference>
<proteinExistence type="predicted"/>
<protein>
    <submittedName>
        <fullName evidence="2">Uncharacterized protein</fullName>
    </submittedName>
</protein>
<evidence type="ECO:0000256" key="1">
    <source>
        <dbReference type="SAM" id="MobiDB-lite"/>
    </source>
</evidence>
<accession>A0A413KAX3</accession>
<dbReference type="EMBL" id="QSDK01000020">
    <property type="protein sequence ID" value="RGY75165.1"/>
    <property type="molecule type" value="Genomic_DNA"/>
</dbReference>
<dbReference type="AlphaFoldDB" id="A0A413KAX3"/>
<dbReference type="RefSeq" id="WP_117783965.1">
    <property type="nucleotide sequence ID" value="NZ_CP079236.1"/>
</dbReference>
<evidence type="ECO:0000313" key="2">
    <source>
        <dbReference type="EMBL" id="RGY75165.1"/>
    </source>
</evidence>
<name>A0A413KAX3_BIFPS</name>
<evidence type="ECO:0000313" key="3">
    <source>
        <dbReference type="Proteomes" id="UP000284163"/>
    </source>
</evidence>